<protein>
    <recommendedName>
        <fullName evidence="5">Endonuclease/exonuclease/phosphatase domain-containing protein</fullName>
    </recommendedName>
</protein>
<reference evidence="4" key="1">
    <citation type="submission" date="2012-12" db="EMBL/GenBank/DDBJ databases">
        <authorList>
            <person name="Hellsten U."/>
            <person name="Grimwood J."/>
            <person name="Chapman J.A."/>
            <person name="Shapiro H."/>
            <person name="Aerts A."/>
            <person name="Otillar R.P."/>
            <person name="Terry A.Y."/>
            <person name="Boore J.L."/>
            <person name="Simakov O."/>
            <person name="Marletaz F."/>
            <person name="Cho S.-J."/>
            <person name="Edsinger-Gonzales E."/>
            <person name="Havlak P."/>
            <person name="Kuo D.-H."/>
            <person name="Larsson T."/>
            <person name="Lv J."/>
            <person name="Arendt D."/>
            <person name="Savage R."/>
            <person name="Osoegawa K."/>
            <person name="de Jong P."/>
            <person name="Lindberg D.R."/>
            <person name="Seaver E.C."/>
            <person name="Weisblat D.A."/>
            <person name="Putnam N.H."/>
            <person name="Grigoriev I.V."/>
            <person name="Rokhsar D.S."/>
        </authorList>
    </citation>
    <scope>NUCLEOTIDE SEQUENCE</scope>
    <source>
        <strain evidence="4">I ESC-2004</strain>
    </source>
</reference>
<proteinExistence type="predicted"/>
<dbReference type="EMBL" id="KB311158">
    <property type="protein sequence ID" value="ELT89812.1"/>
    <property type="molecule type" value="Genomic_DNA"/>
</dbReference>
<accession>R7TEB6</accession>
<dbReference type="EnsemblMetazoa" id="CapteT188202">
    <property type="protein sequence ID" value="CapteP188202"/>
    <property type="gene ID" value="CapteG188202"/>
</dbReference>
<keyword evidence="1" id="KW-0732">Signal</keyword>
<dbReference type="EMBL" id="AMQN01014669">
    <property type="status" value="NOT_ANNOTATED_CDS"/>
    <property type="molecule type" value="Genomic_DNA"/>
</dbReference>
<dbReference type="HOGENOM" id="CLU_038004_0_1_1"/>
<organism evidence="2">
    <name type="scientific">Capitella teleta</name>
    <name type="common">Polychaete worm</name>
    <dbReference type="NCBI Taxonomy" id="283909"/>
    <lineage>
        <taxon>Eukaryota</taxon>
        <taxon>Metazoa</taxon>
        <taxon>Spiralia</taxon>
        <taxon>Lophotrochozoa</taxon>
        <taxon>Annelida</taxon>
        <taxon>Polychaeta</taxon>
        <taxon>Sedentaria</taxon>
        <taxon>Scolecida</taxon>
        <taxon>Capitellidae</taxon>
        <taxon>Capitella</taxon>
    </lineage>
</organism>
<name>R7TEB6_CAPTE</name>
<gene>
    <name evidence="2" type="ORF">CAPTEDRAFT_188202</name>
</gene>
<dbReference type="EMBL" id="AMQN01014668">
    <property type="status" value="NOT_ANNOTATED_CDS"/>
    <property type="molecule type" value="Genomic_DNA"/>
</dbReference>
<evidence type="ECO:0000313" key="3">
    <source>
        <dbReference type="EnsemblMetazoa" id="CapteP188202"/>
    </source>
</evidence>
<feature type="signal peptide" evidence="1">
    <location>
        <begin position="1"/>
        <end position="15"/>
    </location>
</feature>
<keyword evidence="4" id="KW-1185">Reference proteome</keyword>
<evidence type="ECO:0000313" key="4">
    <source>
        <dbReference type="Proteomes" id="UP000014760"/>
    </source>
</evidence>
<feature type="non-terminal residue" evidence="2">
    <location>
        <position position="307"/>
    </location>
</feature>
<dbReference type="AlphaFoldDB" id="R7TEB6"/>
<sequence length="307" mass="34249">MRVILLLCDLSLTLCSTLPCANTDYSYANSDLSSISLIDHFAVDEVLSEKVLEYYCLHRGDNLSDHSPLFLVLQLDSAADCVPPSSASTGSSRVSWSKASEEDIADYKHVLSYLLEQVIPPSLRGCIGSGFSCDSENHRGLIEHYFETISSACLAAAEVCIPKQGGRKRVAGWNDHVETFKGASIMWHRIWDANGKPGNGVVYDLMLKAKREYKSAVRWVLRHQDELSSMRMADGILNNKSRDLWAEVKKKTHSRCSTPGIVDGVEGDHEIGELFCAKFDELYNCVSYNADEMRELKHSVFDLVSSR</sequence>
<dbReference type="OrthoDB" id="6111954at2759"/>
<reference evidence="2 4" key="2">
    <citation type="journal article" date="2013" name="Nature">
        <title>Insights into bilaterian evolution from three spiralian genomes.</title>
        <authorList>
            <person name="Simakov O."/>
            <person name="Marletaz F."/>
            <person name="Cho S.J."/>
            <person name="Edsinger-Gonzales E."/>
            <person name="Havlak P."/>
            <person name="Hellsten U."/>
            <person name="Kuo D.H."/>
            <person name="Larsson T."/>
            <person name="Lv J."/>
            <person name="Arendt D."/>
            <person name="Savage R."/>
            <person name="Osoegawa K."/>
            <person name="de Jong P."/>
            <person name="Grimwood J."/>
            <person name="Chapman J.A."/>
            <person name="Shapiro H."/>
            <person name="Aerts A."/>
            <person name="Otillar R.P."/>
            <person name="Terry A.Y."/>
            <person name="Boore J.L."/>
            <person name="Grigoriev I.V."/>
            <person name="Lindberg D.R."/>
            <person name="Seaver E.C."/>
            <person name="Weisblat D.A."/>
            <person name="Putnam N.H."/>
            <person name="Rokhsar D.S."/>
        </authorList>
    </citation>
    <scope>NUCLEOTIDE SEQUENCE</scope>
    <source>
        <strain evidence="2 4">I ESC-2004</strain>
    </source>
</reference>
<reference evidence="3" key="3">
    <citation type="submission" date="2015-06" db="UniProtKB">
        <authorList>
            <consortium name="EnsemblMetazoa"/>
        </authorList>
    </citation>
    <scope>IDENTIFICATION</scope>
</reference>
<evidence type="ECO:0000256" key="1">
    <source>
        <dbReference type="SAM" id="SignalP"/>
    </source>
</evidence>
<dbReference type="Proteomes" id="UP000014760">
    <property type="component" value="Unassembled WGS sequence"/>
</dbReference>
<evidence type="ECO:0000313" key="2">
    <source>
        <dbReference type="EMBL" id="ELT89812.1"/>
    </source>
</evidence>
<feature type="chain" id="PRO_5011951989" description="Endonuclease/exonuclease/phosphatase domain-containing protein" evidence="1">
    <location>
        <begin position="16"/>
        <end position="307"/>
    </location>
</feature>
<evidence type="ECO:0008006" key="5">
    <source>
        <dbReference type="Google" id="ProtNLM"/>
    </source>
</evidence>